<name>J3K9R0_COCIM</name>
<dbReference type="GeneID" id="24164741"/>
<feature type="region of interest" description="Disordered" evidence="1">
    <location>
        <begin position="60"/>
        <end position="110"/>
    </location>
</feature>
<evidence type="ECO:0000313" key="3">
    <source>
        <dbReference type="Proteomes" id="UP000001261"/>
    </source>
</evidence>
<feature type="compositionally biased region" description="Pro residues" evidence="1">
    <location>
        <begin position="86"/>
        <end position="102"/>
    </location>
</feature>
<organism evidence="2 3">
    <name type="scientific">Coccidioides immitis (strain RS)</name>
    <name type="common">Valley fever fungus</name>
    <dbReference type="NCBI Taxonomy" id="246410"/>
    <lineage>
        <taxon>Eukaryota</taxon>
        <taxon>Fungi</taxon>
        <taxon>Dikarya</taxon>
        <taxon>Ascomycota</taxon>
        <taxon>Pezizomycotina</taxon>
        <taxon>Eurotiomycetes</taxon>
        <taxon>Eurotiomycetidae</taxon>
        <taxon>Onygenales</taxon>
        <taxon>Onygenaceae</taxon>
        <taxon>Coccidioides</taxon>
    </lineage>
</organism>
<evidence type="ECO:0000313" key="2">
    <source>
        <dbReference type="EMBL" id="EAS31679.3"/>
    </source>
</evidence>
<protein>
    <submittedName>
        <fullName evidence="2">Uncharacterized protein</fullName>
    </submittedName>
</protein>
<dbReference type="OMA" id="CKYVTVN"/>
<dbReference type="VEuPathDB" id="FungiDB:CIMG_13114"/>
<proteinExistence type="predicted"/>
<dbReference type="RefSeq" id="XP_001243262.2">
    <property type="nucleotide sequence ID" value="XM_001243261.2"/>
</dbReference>
<accession>J3K9R0</accession>
<reference evidence="3" key="2">
    <citation type="journal article" date="2010" name="Genome Res.">
        <title>Population genomic sequencing of Coccidioides fungi reveals recent hybridization and transposon control.</title>
        <authorList>
            <person name="Neafsey D.E."/>
            <person name="Barker B.M."/>
            <person name="Sharpton T.J."/>
            <person name="Stajich J.E."/>
            <person name="Park D.J."/>
            <person name="Whiston E."/>
            <person name="Hung C.-Y."/>
            <person name="McMahan C."/>
            <person name="White J."/>
            <person name="Sykes S."/>
            <person name="Heiman D."/>
            <person name="Young S."/>
            <person name="Zeng Q."/>
            <person name="Abouelleil A."/>
            <person name="Aftuck L."/>
            <person name="Bessette D."/>
            <person name="Brown A."/>
            <person name="FitzGerald M."/>
            <person name="Lui A."/>
            <person name="Macdonald J.P."/>
            <person name="Priest M."/>
            <person name="Orbach M.J."/>
            <person name="Galgiani J.N."/>
            <person name="Kirkland T.N."/>
            <person name="Cole G.T."/>
            <person name="Birren B.W."/>
            <person name="Henn M.R."/>
            <person name="Taylor J.W."/>
            <person name="Rounsley S.D."/>
        </authorList>
    </citation>
    <scope>GENOME REANNOTATION</scope>
    <source>
        <strain evidence="3">RS</strain>
    </source>
</reference>
<evidence type="ECO:0000256" key="1">
    <source>
        <dbReference type="SAM" id="MobiDB-lite"/>
    </source>
</evidence>
<sequence>MNIADSIMAMAHCKYVTVNTDNMKLVLGISAKIRSNYFSLIDVPDCSAPAATTCRLRAAPAPPTAPAATTHRLHAAPAPPTTAAAAPPPPPPPTTASLPPPGAVRVSAHQIAGIRAPVQFTKLVLEEQEKEKEEKEKKEKKKKK</sequence>
<dbReference type="InParanoid" id="J3K9R0"/>
<dbReference type="EMBL" id="GG704912">
    <property type="protein sequence ID" value="EAS31679.3"/>
    <property type="molecule type" value="Genomic_DNA"/>
</dbReference>
<keyword evidence="3" id="KW-1185">Reference proteome</keyword>
<gene>
    <name evidence="2" type="ORF">CIMG_13114</name>
</gene>
<dbReference type="STRING" id="246410.J3K9R0"/>
<reference evidence="3" key="1">
    <citation type="journal article" date="2009" name="Genome Res.">
        <title>Comparative genomic analyses of the human fungal pathogens Coccidioides and their relatives.</title>
        <authorList>
            <person name="Sharpton T.J."/>
            <person name="Stajich J.E."/>
            <person name="Rounsley S.D."/>
            <person name="Gardner M.J."/>
            <person name="Wortman J.R."/>
            <person name="Jordar V.S."/>
            <person name="Maiti R."/>
            <person name="Kodira C.D."/>
            <person name="Neafsey D.E."/>
            <person name="Zeng Q."/>
            <person name="Hung C.-Y."/>
            <person name="McMahan C."/>
            <person name="Muszewska A."/>
            <person name="Grynberg M."/>
            <person name="Mandel M.A."/>
            <person name="Kellner E.M."/>
            <person name="Barker B.M."/>
            <person name="Galgiani J.N."/>
            <person name="Orbach M.J."/>
            <person name="Kirkland T.N."/>
            <person name="Cole G.T."/>
            <person name="Henn M.R."/>
            <person name="Birren B.W."/>
            <person name="Taylor J.W."/>
        </authorList>
    </citation>
    <scope>NUCLEOTIDE SEQUENCE [LARGE SCALE GENOMIC DNA]</scope>
    <source>
        <strain evidence="3">RS</strain>
    </source>
</reference>
<dbReference type="Proteomes" id="UP000001261">
    <property type="component" value="Unassembled WGS sequence"/>
</dbReference>
<dbReference type="AlphaFoldDB" id="J3K9R0"/>
<dbReference type="KEGG" id="cim:CIMG_13114"/>